<comment type="caution">
    <text evidence="1">The sequence shown here is derived from an EMBL/GenBank/DDBJ whole genome shotgun (WGS) entry which is preliminary data.</text>
</comment>
<dbReference type="OrthoDB" id="3216194at2"/>
<organism evidence="1 2">
    <name type="scientific">Cryobacterium lyxosi</name>
    <dbReference type="NCBI Taxonomy" id="1259228"/>
    <lineage>
        <taxon>Bacteria</taxon>
        <taxon>Bacillati</taxon>
        <taxon>Actinomycetota</taxon>
        <taxon>Actinomycetes</taxon>
        <taxon>Micrococcales</taxon>
        <taxon>Microbacteriaceae</taxon>
        <taxon>Cryobacterium</taxon>
    </lineage>
</organism>
<keyword evidence="2" id="KW-1185">Reference proteome</keyword>
<dbReference type="RefSeq" id="WP_104196570.1">
    <property type="nucleotide sequence ID" value="NZ_SOGT01000001.1"/>
</dbReference>
<accession>A0A4R8ZKW6</accession>
<proteinExistence type="predicted"/>
<name>A0A4R8ZKW6_9MICO</name>
<dbReference type="Pfam" id="PF12005">
    <property type="entry name" value="DUF3499"/>
    <property type="match status" value="1"/>
</dbReference>
<reference evidence="1 2" key="1">
    <citation type="submission" date="2019-03" db="EMBL/GenBank/DDBJ databases">
        <title>Genomics of glacier-inhabiting Cryobacterium strains.</title>
        <authorList>
            <person name="Liu Q."/>
            <person name="Xin Y.-H."/>
        </authorList>
    </citation>
    <scope>NUCLEOTIDE SEQUENCE [LARGE SCALE GENOMIC DNA]</scope>
    <source>
        <strain evidence="1 2">TMT1-1</strain>
    </source>
</reference>
<protein>
    <submittedName>
        <fullName evidence="1">DUF3499 family protein</fullName>
    </submittedName>
</protein>
<dbReference type="EMBL" id="SOGT01000001">
    <property type="protein sequence ID" value="TFD29158.1"/>
    <property type="molecule type" value="Genomic_DNA"/>
</dbReference>
<sequence length="78" mass="8643">MTFRPCSRVACLEPSVATLTFDYGESLAVLGPLSIQAEPHSFDLCSRHAERTSAPRGWHLIRHRLLADDPDVESPTLP</sequence>
<gene>
    <name evidence="1" type="ORF">E3T27_00010</name>
</gene>
<evidence type="ECO:0000313" key="2">
    <source>
        <dbReference type="Proteomes" id="UP000298424"/>
    </source>
</evidence>
<dbReference type="Proteomes" id="UP000298424">
    <property type="component" value="Unassembled WGS sequence"/>
</dbReference>
<dbReference type="AlphaFoldDB" id="A0A4R8ZKW6"/>
<evidence type="ECO:0000313" key="1">
    <source>
        <dbReference type="EMBL" id="TFD29158.1"/>
    </source>
</evidence>
<dbReference type="InterPro" id="IPR021888">
    <property type="entry name" value="DUF3499"/>
</dbReference>